<evidence type="ECO:0000313" key="2">
    <source>
        <dbReference type="Proteomes" id="UP000283543"/>
    </source>
</evidence>
<dbReference type="Proteomes" id="UP000283543">
    <property type="component" value="Unassembled WGS sequence"/>
</dbReference>
<name>A0A418BKZ3_APHAT</name>
<feature type="non-terminal residue" evidence="1">
    <location>
        <position position="143"/>
    </location>
</feature>
<sequence>MTAALGSSDKGVEELSQNDWLAIQLPKEILSHGGKLAHHFRTLALDAPDVAKRDVLRRFDSLKKESTKEFPATLFEGEDLDRIRIFNSKDTAELKSFQTSTPSAVLRELQLCQTPTSANNHQVTCFQTSYCFQRHLDLLARCV</sequence>
<accession>A0A418BKZ3</accession>
<dbReference type="EMBL" id="QUTB01007677">
    <property type="protein sequence ID" value="RHY44976.1"/>
    <property type="molecule type" value="Genomic_DNA"/>
</dbReference>
<dbReference type="AlphaFoldDB" id="A0A418BKZ3"/>
<protein>
    <submittedName>
        <fullName evidence="1">Uncharacterized protein</fullName>
    </submittedName>
</protein>
<comment type="caution">
    <text evidence="1">The sequence shown here is derived from an EMBL/GenBank/DDBJ whole genome shotgun (WGS) entry which is preliminary data.</text>
</comment>
<gene>
    <name evidence="1" type="ORF">DYB34_011269</name>
</gene>
<proteinExistence type="predicted"/>
<organism evidence="1 2">
    <name type="scientific">Aphanomyces astaci</name>
    <name type="common">Crayfish plague agent</name>
    <dbReference type="NCBI Taxonomy" id="112090"/>
    <lineage>
        <taxon>Eukaryota</taxon>
        <taxon>Sar</taxon>
        <taxon>Stramenopiles</taxon>
        <taxon>Oomycota</taxon>
        <taxon>Saprolegniomycetes</taxon>
        <taxon>Saprolegniales</taxon>
        <taxon>Verrucalvaceae</taxon>
        <taxon>Aphanomyces</taxon>
    </lineage>
</organism>
<evidence type="ECO:0000313" key="1">
    <source>
        <dbReference type="EMBL" id="RHY44976.1"/>
    </source>
</evidence>
<reference evidence="1 2" key="1">
    <citation type="submission" date="2018-08" db="EMBL/GenBank/DDBJ databases">
        <title>Aphanomyces genome sequencing and annotation.</title>
        <authorList>
            <person name="Minardi D."/>
            <person name="Oidtmann B."/>
            <person name="Van Der Giezen M."/>
            <person name="Studholme D.J."/>
        </authorList>
    </citation>
    <scope>NUCLEOTIDE SEQUENCE [LARGE SCALE GENOMIC DNA]</scope>
    <source>
        <strain evidence="1 2">Si</strain>
    </source>
</reference>